<feature type="compositionally biased region" description="Acidic residues" evidence="1">
    <location>
        <begin position="383"/>
        <end position="416"/>
    </location>
</feature>
<dbReference type="SUPFAM" id="SSF49562">
    <property type="entry name" value="C2 domain (Calcium/lipid-binding domain, CaLB)"/>
    <property type="match status" value="1"/>
</dbReference>
<name>A0ABQ9TSS0_SAGOE</name>
<feature type="compositionally biased region" description="Low complexity" evidence="1">
    <location>
        <begin position="329"/>
        <end position="341"/>
    </location>
</feature>
<feature type="compositionally biased region" description="Basic and acidic residues" evidence="1">
    <location>
        <begin position="423"/>
        <end position="437"/>
    </location>
</feature>
<dbReference type="PROSITE" id="PS50004">
    <property type="entry name" value="C2"/>
    <property type="match status" value="1"/>
</dbReference>
<evidence type="ECO:0000313" key="4">
    <source>
        <dbReference type="Proteomes" id="UP001266305"/>
    </source>
</evidence>
<feature type="region of interest" description="Disordered" evidence="1">
    <location>
        <begin position="203"/>
        <end position="491"/>
    </location>
</feature>
<dbReference type="Gene3D" id="2.60.40.150">
    <property type="entry name" value="C2 domain"/>
    <property type="match status" value="1"/>
</dbReference>
<keyword evidence="4" id="KW-1185">Reference proteome</keyword>
<evidence type="ECO:0000259" key="2">
    <source>
        <dbReference type="PROSITE" id="PS50004"/>
    </source>
</evidence>
<dbReference type="EMBL" id="JASSZA010000019">
    <property type="protein sequence ID" value="KAK2087681.1"/>
    <property type="molecule type" value="Genomic_DNA"/>
</dbReference>
<evidence type="ECO:0000256" key="1">
    <source>
        <dbReference type="SAM" id="MobiDB-lite"/>
    </source>
</evidence>
<dbReference type="Proteomes" id="UP001266305">
    <property type="component" value="Unassembled WGS sequence"/>
</dbReference>
<dbReference type="InterPro" id="IPR035892">
    <property type="entry name" value="C2_domain_sf"/>
</dbReference>
<feature type="domain" description="C2" evidence="2">
    <location>
        <begin position="1"/>
        <end position="103"/>
    </location>
</feature>
<feature type="compositionally biased region" description="Basic and acidic residues" evidence="1">
    <location>
        <begin position="249"/>
        <end position="267"/>
    </location>
</feature>
<dbReference type="SMART" id="SM00239">
    <property type="entry name" value="C2"/>
    <property type="match status" value="1"/>
</dbReference>
<feature type="compositionally biased region" description="Polar residues" evidence="1">
    <location>
        <begin position="268"/>
        <end position="289"/>
    </location>
</feature>
<dbReference type="InterPro" id="IPR027080">
    <property type="entry name" value="Unc-13"/>
</dbReference>
<dbReference type="InterPro" id="IPR000008">
    <property type="entry name" value="C2_dom"/>
</dbReference>
<dbReference type="Pfam" id="PF00168">
    <property type="entry name" value="C2"/>
    <property type="match status" value="1"/>
</dbReference>
<feature type="compositionally biased region" description="Low complexity" evidence="1">
    <location>
        <begin position="465"/>
        <end position="474"/>
    </location>
</feature>
<sequence length="491" mass="55534">MALNLLGLWDYVKFKKAKFDGAQEKFNTYVTLKVQNVKSTTIAVRGSQPSWEQDFMFEINRLDLGLTVEVWNKGLIWDTMVGTVWIPLRTIRQSNEEGPGEWLTLDSQVIMADSEICGTKDPTFHRILLDTRFELPLDIPEEEARYWAKKLEQLNAMRDQDEYSFQDEQEKPLPVPSNQCCKYLLILLGHRLKPSALPYPMTVLSKDSSPPEIQSPEKKAANGQKSQVSGPGHSSEVPGNWNYFGWGEQHNDDPDSAVDDRDSDYRSETSNSIPPPYYTTSQPNASVHQYSVRPPPLGSRESYSDSMHSYEEFSEPQALSPTGSSRYASSGELSQGSSQLSEDFDPDEHSLQGSELEDERDRDSYHSCHSSVSYHKDSPRWDQDEEELDEDLEDFLEEEELPEDEEELEEEEEVPDDLGSYAQREEVAVAEPKDFKRISLPPAAPGKEDKTPVAPTEAPDMAKVAPKPATPEEVPAAEEIPEPEPPEAEER</sequence>
<proteinExistence type="predicted"/>
<organism evidence="3 4">
    <name type="scientific">Saguinus oedipus</name>
    <name type="common">Cotton-top tamarin</name>
    <name type="synonym">Oedipomidas oedipus</name>
    <dbReference type="NCBI Taxonomy" id="9490"/>
    <lineage>
        <taxon>Eukaryota</taxon>
        <taxon>Metazoa</taxon>
        <taxon>Chordata</taxon>
        <taxon>Craniata</taxon>
        <taxon>Vertebrata</taxon>
        <taxon>Euteleostomi</taxon>
        <taxon>Mammalia</taxon>
        <taxon>Eutheria</taxon>
        <taxon>Euarchontoglires</taxon>
        <taxon>Primates</taxon>
        <taxon>Haplorrhini</taxon>
        <taxon>Platyrrhini</taxon>
        <taxon>Cebidae</taxon>
        <taxon>Callitrichinae</taxon>
        <taxon>Saguinus</taxon>
    </lineage>
</organism>
<comment type="caution">
    <text evidence="3">The sequence shown here is derived from an EMBL/GenBank/DDBJ whole genome shotgun (WGS) entry which is preliminary data.</text>
</comment>
<dbReference type="PANTHER" id="PTHR10480:SF1">
    <property type="entry name" value="PROTEIN UNC-13 HOMOLOG A"/>
    <property type="match status" value="1"/>
</dbReference>
<gene>
    <name evidence="3" type="primary">UNC13A_5</name>
    <name evidence="3" type="ORF">P7K49_033588</name>
</gene>
<dbReference type="CDD" id="cd08394">
    <property type="entry name" value="C2A_Munc13"/>
    <property type="match status" value="1"/>
</dbReference>
<feature type="compositionally biased region" description="Acidic residues" evidence="1">
    <location>
        <begin position="475"/>
        <end position="491"/>
    </location>
</feature>
<evidence type="ECO:0000313" key="3">
    <source>
        <dbReference type="EMBL" id="KAK2087681.1"/>
    </source>
</evidence>
<accession>A0ABQ9TSS0</accession>
<protein>
    <submittedName>
        <fullName evidence="3">Protein unc-13 A</fullName>
    </submittedName>
</protein>
<dbReference type="PANTHER" id="PTHR10480">
    <property type="entry name" value="PROTEIN UNC-13 HOMOLOG"/>
    <property type="match status" value="1"/>
</dbReference>
<feature type="compositionally biased region" description="Polar residues" evidence="1">
    <location>
        <begin position="317"/>
        <end position="328"/>
    </location>
</feature>
<reference evidence="3 4" key="1">
    <citation type="submission" date="2023-05" db="EMBL/GenBank/DDBJ databases">
        <title>B98-5 Cell Line De Novo Hybrid Assembly: An Optical Mapping Approach.</title>
        <authorList>
            <person name="Kananen K."/>
            <person name="Auerbach J.A."/>
            <person name="Kautto E."/>
            <person name="Blachly J.S."/>
        </authorList>
    </citation>
    <scope>NUCLEOTIDE SEQUENCE [LARGE SCALE GENOMIC DNA]</scope>
    <source>
        <strain evidence="3">B95-8</strain>
        <tissue evidence="3">Cell line</tissue>
    </source>
</reference>